<feature type="region of interest" description="Disordered" evidence="1">
    <location>
        <begin position="256"/>
        <end position="280"/>
    </location>
</feature>
<comment type="caution">
    <text evidence="3">The sequence shown here is derived from an EMBL/GenBank/DDBJ whole genome shotgun (WGS) entry which is preliminary data.</text>
</comment>
<accession>A0A261XT71</accession>
<gene>
    <name evidence="3" type="ORF">BZG36_05720</name>
</gene>
<name>A0A261XT71_9FUNG</name>
<organism evidence="3 4">
    <name type="scientific">Bifiguratus adelaidae</name>
    <dbReference type="NCBI Taxonomy" id="1938954"/>
    <lineage>
        <taxon>Eukaryota</taxon>
        <taxon>Fungi</taxon>
        <taxon>Fungi incertae sedis</taxon>
        <taxon>Mucoromycota</taxon>
        <taxon>Mucoromycotina</taxon>
        <taxon>Endogonomycetes</taxon>
        <taxon>Endogonales</taxon>
        <taxon>Endogonales incertae sedis</taxon>
        <taxon>Bifiguratus</taxon>
    </lineage>
</organism>
<evidence type="ECO:0000313" key="3">
    <source>
        <dbReference type="EMBL" id="OZJ01513.1"/>
    </source>
</evidence>
<evidence type="ECO:0000256" key="1">
    <source>
        <dbReference type="SAM" id="MobiDB-lite"/>
    </source>
</evidence>
<dbReference type="PANTHER" id="PTHR42345">
    <property type="entry name" value="TPR_REGION DOMAIN-CONTAINING PROTEIN"/>
    <property type="match status" value="1"/>
</dbReference>
<dbReference type="EMBL" id="MVBO01000323">
    <property type="protein sequence ID" value="OZJ01513.1"/>
    <property type="molecule type" value="Genomic_DNA"/>
</dbReference>
<protein>
    <recommendedName>
        <fullName evidence="2">Prion-inhibition and propagation HeLo domain-containing protein</fullName>
    </recommendedName>
</protein>
<dbReference type="InterPro" id="IPR029498">
    <property type="entry name" value="HeLo_dom"/>
</dbReference>
<evidence type="ECO:0000313" key="4">
    <source>
        <dbReference type="Proteomes" id="UP000242875"/>
    </source>
</evidence>
<dbReference type="Pfam" id="PF14479">
    <property type="entry name" value="HeLo"/>
    <property type="match status" value="1"/>
</dbReference>
<dbReference type="InterPro" id="IPR038305">
    <property type="entry name" value="HeLo_sf"/>
</dbReference>
<reference evidence="3 4" key="1">
    <citation type="journal article" date="2017" name="Mycologia">
        <title>Bifiguratus adelaidae, gen. et sp. nov., a new member of Mucoromycotina in endophytic and soil-dwelling habitats.</title>
        <authorList>
            <person name="Torres-Cruz T.J."/>
            <person name="Billingsley Tobias T.L."/>
            <person name="Almatruk M."/>
            <person name="Hesse C."/>
            <person name="Kuske C.R."/>
            <person name="Desiro A."/>
            <person name="Benucci G.M."/>
            <person name="Bonito G."/>
            <person name="Stajich J.E."/>
            <person name="Dunlap C."/>
            <person name="Arnold A.E."/>
            <person name="Porras-Alfaro A."/>
        </authorList>
    </citation>
    <scope>NUCLEOTIDE SEQUENCE [LARGE SCALE GENOMIC DNA]</scope>
    <source>
        <strain evidence="3 4">AZ0501</strain>
    </source>
</reference>
<dbReference type="AlphaFoldDB" id="A0A261XT71"/>
<dbReference type="Proteomes" id="UP000242875">
    <property type="component" value="Unassembled WGS sequence"/>
</dbReference>
<dbReference type="Gene3D" id="1.20.120.1020">
    <property type="entry name" value="Prion-inhibition and propagation, HeLo domain"/>
    <property type="match status" value="1"/>
</dbReference>
<evidence type="ECO:0000259" key="2">
    <source>
        <dbReference type="Pfam" id="PF14479"/>
    </source>
</evidence>
<feature type="domain" description="Prion-inhibition and propagation HeLo" evidence="2">
    <location>
        <begin position="8"/>
        <end position="225"/>
    </location>
</feature>
<proteinExistence type="predicted"/>
<keyword evidence="4" id="KW-1185">Reference proteome</keyword>
<sequence>MEPATLSIAAKGVVLLWNTSVQVFDTVATARRMGMDYEKVLVKLEVERVRLLSWGQAVGLANVKQTETDLYATIDPRLNEPEFSGIVMRLLGCIQKVFDDTEQLQKKYGLTQLANSNARDVQIWERQAGADMDLREDNHFGLGSVFKRAYTSLQKSAKDYQQSSTLKRKVEWAITDKTKFEKLVIEVSGFNNGLMNLFPDVMLKAKRTLLEDIYASDEVASLILLQDASADEHAEISDTASVRLKDLKVNAIESKDNSRDDTTEFHLASSPPPPNEDQEADDELVKAVESLEVFSRDKTIGQLTCTLIRSDWTSHCRVLVSRISDDNFDDKFWIDGDKGFVQMPHDSLNIYRKKKFFKQDRNDKYESLTSEDYIYLDIEGDPKYDNVNPGTVTIEGYGLECWAYEVQFGKQHTNRFLVNYGDLPEIPAEKLLRRLHELKLGVGELGWSPQRDYEELKEYTGTLGITYYDPKRAYEITDQIMNLYSLLNRSDGLFSDFVAQSSIGWHALMGPVGLWNFLWQIILGKELARRLEHFPSGDYINGLTPQVLLTLIVSDLWLKNVEIVLVPKKGSTTPSVSTNTPSANNPFDIEGKEIQFHSAVHEKQVDGLFRFAEILKWPFMNELRDYAEDVYSSLRGGATVNLFVWDWLFGVVLPGAYTASNIMAALVLCTPSLSEELGAPIYLQFGLSLPNQSYWRTRTVLGRILGCLPGVRSACGWIGPCPPLEGPHRKYISLKTRPVEPPRRDDTIIRIGDWDSDDDDEKARLQAPEELYAWIEEQKDESSWVTPQPPVRQLSVSKIASIRVKPLPLDKSTIDDGDIPKAARDQKMQYRASIVFNIDNESPVTYTLYTNPVFVTPPRCNGSPHKVHVKKIQKFHHNIWNIEALKEASAEDYDNNSVMIINATGVGAEAVARAWCSERGKSAVIRRNPGPCFACAYKVASTTGLGINVLIWVS</sequence>
<dbReference type="PANTHER" id="PTHR42345:SF2">
    <property type="entry name" value="HELICASE-LIKE PROTEIN"/>
    <property type="match status" value="1"/>
</dbReference>
<dbReference type="OrthoDB" id="2362444at2759"/>